<gene>
    <name evidence="3" type="ORF">Cha6605_2879</name>
</gene>
<dbReference type="KEGG" id="cmp:Cha6605_2879"/>
<organism evidence="3 4">
    <name type="scientific">Chamaesiphon minutus (strain ATCC 27169 / PCC 6605)</name>
    <dbReference type="NCBI Taxonomy" id="1173020"/>
    <lineage>
        <taxon>Bacteria</taxon>
        <taxon>Bacillati</taxon>
        <taxon>Cyanobacteriota</taxon>
        <taxon>Cyanophyceae</taxon>
        <taxon>Gomontiellales</taxon>
        <taxon>Chamaesiphonaceae</taxon>
        <taxon>Chamaesiphon</taxon>
    </lineage>
</organism>
<dbReference type="InterPro" id="IPR003788">
    <property type="entry name" value="NDUFAF7"/>
</dbReference>
<sequence length="379" mass="43040">MPQCMYSVRGKSWYLLMFIDRTDSEQLNQIQQAVNDRADLDKIIELCKTISHQVKDRQFPLTYAGILLASAHRISEAISVLKLGVDRTFNQVLADYLIETQAFAPAATAFAETTPYDVWTQTDLYQSQMSGTLKAIANFARRTPPPAVNYHPTIIDIGPGNGTLLIEIIKQLLALYPIESIHLILIEQSPEMLAAAQKYCQASLIIPITFTPICCRIQEIEPHQWAIIKEQQPIWFVNASLSLHHMPKEIKVPTMAMLANLSTYCLLSDAHYNHDLPEKDTPELIYSVTENYGFVIKDVLKSLASETDKKLCINNFLLTEAINIIKNDRPERGDYHTLIGEWQEIANRGQWEVIETTPTVSLSERPFTFTMELKSKLLT</sequence>
<name>K9UI93_CHAP6</name>
<evidence type="ECO:0000256" key="2">
    <source>
        <dbReference type="ARBA" id="ARBA00022679"/>
    </source>
</evidence>
<accession>K9UI93</accession>
<dbReference type="AlphaFoldDB" id="K9UI93"/>
<dbReference type="GO" id="GO:0008168">
    <property type="term" value="F:methyltransferase activity"/>
    <property type="evidence" value="ECO:0007669"/>
    <property type="project" value="UniProtKB-KW"/>
</dbReference>
<dbReference type="Pfam" id="PF02636">
    <property type="entry name" value="Methyltransf_28"/>
    <property type="match status" value="1"/>
</dbReference>
<protein>
    <recommendedName>
        <fullName evidence="5">Methyltransferase family protein</fullName>
    </recommendedName>
</protein>
<keyword evidence="1" id="KW-0489">Methyltransferase</keyword>
<dbReference type="InterPro" id="IPR029063">
    <property type="entry name" value="SAM-dependent_MTases_sf"/>
</dbReference>
<evidence type="ECO:0008006" key="5">
    <source>
        <dbReference type="Google" id="ProtNLM"/>
    </source>
</evidence>
<reference evidence="3 4" key="1">
    <citation type="submission" date="2012-05" db="EMBL/GenBank/DDBJ databases">
        <title>Finished chromosome of genome of Chamaesiphon sp. PCC 6605.</title>
        <authorList>
            <consortium name="US DOE Joint Genome Institute"/>
            <person name="Gugger M."/>
            <person name="Coursin T."/>
            <person name="Rippka R."/>
            <person name="Tandeau De Marsac N."/>
            <person name="Huntemann M."/>
            <person name="Wei C.-L."/>
            <person name="Han J."/>
            <person name="Detter J.C."/>
            <person name="Han C."/>
            <person name="Tapia R."/>
            <person name="Chen A."/>
            <person name="Kyrpides N."/>
            <person name="Mavromatis K."/>
            <person name="Markowitz V."/>
            <person name="Szeto E."/>
            <person name="Ivanova N."/>
            <person name="Pagani I."/>
            <person name="Pati A."/>
            <person name="Goodwin L."/>
            <person name="Nordberg H.P."/>
            <person name="Cantor M.N."/>
            <person name="Hua S.X."/>
            <person name="Woyke T."/>
            <person name="Kerfeld C.A."/>
        </authorList>
    </citation>
    <scope>NUCLEOTIDE SEQUENCE [LARGE SCALE GENOMIC DNA]</scope>
    <source>
        <strain evidence="4">ATCC 27169 / PCC 6605</strain>
    </source>
</reference>
<evidence type="ECO:0000256" key="1">
    <source>
        <dbReference type="ARBA" id="ARBA00022603"/>
    </source>
</evidence>
<dbReference type="eggNOG" id="COG1565">
    <property type="taxonomic scope" value="Bacteria"/>
</dbReference>
<dbReference type="Proteomes" id="UP000010366">
    <property type="component" value="Chromosome"/>
</dbReference>
<dbReference type="Gene3D" id="3.40.50.150">
    <property type="entry name" value="Vaccinia Virus protein VP39"/>
    <property type="match status" value="1"/>
</dbReference>
<proteinExistence type="predicted"/>
<dbReference type="EMBL" id="CP003600">
    <property type="protein sequence ID" value="AFY93914.1"/>
    <property type="molecule type" value="Genomic_DNA"/>
</dbReference>
<dbReference type="GO" id="GO:0032259">
    <property type="term" value="P:methylation"/>
    <property type="evidence" value="ECO:0007669"/>
    <property type="project" value="UniProtKB-KW"/>
</dbReference>
<dbReference type="PATRIC" id="fig|1173020.3.peg.3285"/>
<evidence type="ECO:0000313" key="3">
    <source>
        <dbReference type="EMBL" id="AFY93914.1"/>
    </source>
</evidence>
<dbReference type="CDD" id="cd02440">
    <property type="entry name" value="AdoMet_MTases"/>
    <property type="match status" value="1"/>
</dbReference>
<dbReference type="HOGENOM" id="CLU_729003_0_0_3"/>
<dbReference type="SUPFAM" id="SSF53335">
    <property type="entry name" value="S-adenosyl-L-methionine-dependent methyltransferases"/>
    <property type="match status" value="1"/>
</dbReference>
<keyword evidence="4" id="KW-1185">Reference proteome</keyword>
<keyword evidence="2" id="KW-0808">Transferase</keyword>
<evidence type="ECO:0000313" key="4">
    <source>
        <dbReference type="Proteomes" id="UP000010366"/>
    </source>
</evidence>
<dbReference type="STRING" id="1173020.Cha6605_2879"/>